<protein>
    <submittedName>
        <fullName evidence="4">Cell surface protein</fullName>
    </submittedName>
</protein>
<feature type="region of interest" description="Disordered" evidence="2">
    <location>
        <begin position="1"/>
        <end position="21"/>
    </location>
</feature>
<dbReference type="InterPro" id="IPR018337">
    <property type="entry name" value="Cell_wall/Cho-bd_repeat"/>
</dbReference>
<keyword evidence="1" id="KW-0677">Repeat</keyword>
<dbReference type="InterPro" id="IPR057370">
    <property type="entry name" value="ELLD"/>
</dbReference>
<feature type="domain" description="Endolysin-like" evidence="3">
    <location>
        <begin position="5"/>
        <end position="171"/>
    </location>
</feature>
<evidence type="ECO:0000256" key="1">
    <source>
        <dbReference type="ARBA" id="ARBA00022737"/>
    </source>
</evidence>
<dbReference type="Pfam" id="PF25309">
    <property type="entry name" value="ELLD"/>
    <property type="match status" value="1"/>
</dbReference>
<evidence type="ECO:0000259" key="3">
    <source>
        <dbReference type="Pfam" id="PF25309"/>
    </source>
</evidence>
<dbReference type="SUPFAM" id="SSF69360">
    <property type="entry name" value="Cell wall binding repeat"/>
    <property type="match status" value="1"/>
</dbReference>
<dbReference type="RefSeq" id="WP_349117863.1">
    <property type="nucleotide sequence ID" value="NZ_JBBMFM010000012.1"/>
</dbReference>
<dbReference type="EMBL" id="JBBMFM010000012">
    <property type="protein sequence ID" value="MEQ2424346.1"/>
    <property type="molecule type" value="Genomic_DNA"/>
</dbReference>
<reference evidence="4 5" key="1">
    <citation type="submission" date="2024-03" db="EMBL/GenBank/DDBJ databases">
        <title>Human intestinal bacterial collection.</title>
        <authorList>
            <person name="Pauvert C."/>
            <person name="Hitch T.C.A."/>
            <person name="Clavel T."/>
        </authorList>
    </citation>
    <scope>NUCLEOTIDE SEQUENCE [LARGE SCALE GENOMIC DNA]</scope>
    <source>
        <strain evidence="4 5">CLA-SR-H021</strain>
    </source>
</reference>
<accession>A0ABV1D1T5</accession>
<dbReference type="Gene3D" id="2.10.270.10">
    <property type="entry name" value="Cholin Binding"/>
    <property type="match status" value="1"/>
</dbReference>
<evidence type="ECO:0000313" key="5">
    <source>
        <dbReference type="Proteomes" id="UP001454086"/>
    </source>
</evidence>
<keyword evidence="5" id="KW-1185">Reference proteome</keyword>
<comment type="caution">
    <text evidence="4">The sequence shown here is derived from an EMBL/GenBank/DDBJ whole genome shotgun (WGS) entry which is preliminary data.</text>
</comment>
<sequence>MSIMIGHASSDERGKYNGGQAGDQNGKEVCIRDWYNRPWNKVVRPKSAYVAADMVRAMRDACYNDNIGYDQYQRTSLYTQAKETGWDLGSITVPCETDCSALIAVCVNAAGVAVSKDIYTGNMVKAMEATGQFEVLTASKYLTSDAYLMAGDTLVYEGHHTAMALQYGAKASYRQGWNYDYYGWFYSLAGGRDYLKSCWQVINHHKYYFNPDGYALKGWQVIGSKDYYFEPRAGHPLECAMYVAPEGEQYIGKF</sequence>
<organism evidence="4 5">
    <name type="scientific">Enterocloster hominis</name>
    <name type="common">ex Hitch et al. 2024</name>
    <dbReference type="NCBI Taxonomy" id="1917870"/>
    <lineage>
        <taxon>Bacteria</taxon>
        <taxon>Bacillati</taxon>
        <taxon>Bacillota</taxon>
        <taxon>Clostridia</taxon>
        <taxon>Lachnospirales</taxon>
        <taxon>Lachnospiraceae</taxon>
        <taxon>Enterocloster</taxon>
    </lineage>
</organism>
<proteinExistence type="predicted"/>
<evidence type="ECO:0000313" key="4">
    <source>
        <dbReference type="EMBL" id="MEQ2424346.1"/>
    </source>
</evidence>
<evidence type="ECO:0000256" key="2">
    <source>
        <dbReference type="SAM" id="MobiDB-lite"/>
    </source>
</evidence>
<gene>
    <name evidence="4" type="ORF">WMQ36_05115</name>
</gene>
<dbReference type="Proteomes" id="UP001454086">
    <property type="component" value="Unassembled WGS sequence"/>
</dbReference>
<name>A0ABV1D1T5_9FIRM</name>
<dbReference type="Pfam" id="PF19127">
    <property type="entry name" value="Choline_bind_3"/>
    <property type="match status" value="1"/>
</dbReference>